<dbReference type="PROSITE" id="PS50925">
    <property type="entry name" value="BLUF"/>
    <property type="match status" value="1"/>
</dbReference>
<dbReference type="Pfam" id="PF04940">
    <property type="entry name" value="BLUF"/>
    <property type="match status" value="1"/>
</dbReference>
<reference evidence="2 3" key="1">
    <citation type="journal article" date="2010" name="Int. J. Syst. Evol. Microbiol.">
        <title>Sphingopyxis bauzanensis sp. nov., a psychrophilic bacterium isolated from soil.</title>
        <authorList>
            <person name="Zhang D.C."/>
            <person name="Liu H.C."/>
            <person name="Xin Y.H."/>
            <person name="Zhou Y.G."/>
            <person name="Schinner F."/>
            <person name="Margesin R."/>
        </authorList>
    </citation>
    <scope>NUCLEOTIDE SEQUENCE [LARGE SCALE GENOMIC DNA]</scope>
    <source>
        <strain evidence="2 3">DSM 22271</strain>
    </source>
</reference>
<dbReference type="InterPro" id="IPR007024">
    <property type="entry name" value="BLUF_domain"/>
</dbReference>
<proteinExistence type="predicted"/>
<evidence type="ECO:0000313" key="3">
    <source>
        <dbReference type="Proteomes" id="UP000197361"/>
    </source>
</evidence>
<dbReference type="SMART" id="SM01034">
    <property type="entry name" value="BLUF"/>
    <property type="match status" value="1"/>
</dbReference>
<evidence type="ECO:0000313" key="2">
    <source>
        <dbReference type="EMBL" id="OWQ99723.1"/>
    </source>
</evidence>
<dbReference type="GO" id="GO:0071949">
    <property type="term" value="F:FAD binding"/>
    <property type="evidence" value="ECO:0007669"/>
    <property type="project" value="InterPro"/>
</dbReference>
<dbReference type="GO" id="GO:0009882">
    <property type="term" value="F:blue light photoreceptor activity"/>
    <property type="evidence" value="ECO:0007669"/>
    <property type="project" value="InterPro"/>
</dbReference>
<dbReference type="AlphaFoldDB" id="A0A246K2G9"/>
<dbReference type="SUPFAM" id="SSF54975">
    <property type="entry name" value="Acylphosphatase/BLUF domain-like"/>
    <property type="match status" value="1"/>
</dbReference>
<comment type="caution">
    <text evidence="2">The sequence shown here is derived from an EMBL/GenBank/DDBJ whole genome shotgun (WGS) entry which is preliminary data.</text>
</comment>
<dbReference type="InterPro" id="IPR036046">
    <property type="entry name" value="Acylphosphatase-like_dom_sf"/>
</dbReference>
<sequence length="144" mass="16297">MEPSTLMTTFYVSQSQIPPADADSAVHDIVAKSISRNRVSQITGALMFTGEHFVQVLEGKAAEVDTVMASILADPRHDHIVVMAREKISERLFSDWDLAYSGPSRFVIRNLARLRRASSVADRRQETRWLRDLLLEFVRHNGSE</sequence>
<keyword evidence="3" id="KW-1185">Reference proteome</keyword>
<evidence type="ECO:0000259" key="1">
    <source>
        <dbReference type="PROSITE" id="PS50925"/>
    </source>
</evidence>
<dbReference type="Proteomes" id="UP000197361">
    <property type="component" value="Unassembled WGS sequence"/>
</dbReference>
<accession>A0A246K2G9</accession>
<feature type="domain" description="BLUF" evidence="1">
    <location>
        <begin position="6"/>
        <end position="99"/>
    </location>
</feature>
<dbReference type="EMBL" id="NISK01000001">
    <property type="protein sequence ID" value="OWQ99723.1"/>
    <property type="molecule type" value="Genomic_DNA"/>
</dbReference>
<protein>
    <submittedName>
        <fullName evidence="2">Blue light sensor protein</fullName>
    </submittedName>
</protein>
<gene>
    <name evidence="2" type="ORF">CDQ92_06460</name>
</gene>
<name>A0A246K2G9_9SPHN</name>
<organism evidence="2 3">
    <name type="scientific">Sphingopyxis bauzanensis</name>
    <dbReference type="NCBI Taxonomy" id="651663"/>
    <lineage>
        <taxon>Bacteria</taxon>
        <taxon>Pseudomonadati</taxon>
        <taxon>Pseudomonadota</taxon>
        <taxon>Alphaproteobacteria</taxon>
        <taxon>Sphingomonadales</taxon>
        <taxon>Sphingomonadaceae</taxon>
        <taxon>Sphingopyxis</taxon>
    </lineage>
</organism>
<dbReference type="Gene3D" id="3.30.70.100">
    <property type="match status" value="1"/>
</dbReference>